<protein>
    <submittedName>
        <fullName evidence="10">Fatty acid desaturase</fullName>
    </submittedName>
</protein>
<evidence type="ECO:0000256" key="6">
    <source>
        <dbReference type="SAM" id="MobiDB-lite"/>
    </source>
</evidence>
<comment type="caution">
    <text evidence="10">The sequence shown here is derived from an EMBL/GenBank/DDBJ whole genome shotgun (WGS) entry which is preliminary data.</text>
</comment>
<evidence type="ECO:0000256" key="1">
    <source>
        <dbReference type="ARBA" id="ARBA00004370"/>
    </source>
</evidence>
<evidence type="ECO:0000256" key="5">
    <source>
        <dbReference type="ARBA" id="ARBA00023136"/>
    </source>
</evidence>
<dbReference type="Pfam" id="PF00487">
    <property type="entry name" value="FA_desaturase"/>
    <property type="match status" value="1"/>
</dbReference>
<evidence type="ECO:0000256" key="3">
    <source>
        <dbReference type="ARBA" id="ARBA00009295"/>
    </source>
</evidence>
<dbReference type="InterPro" id="IPR021863">
    <property type="entry name" value="FAS_N"/>
</dbReference>
<evidence type="ECO:0000313" key="10">
    <source>
        <dbReference type="EMBL" id="EWM24911.1"/>
    </source>
</evidence>
<dbReference type="CDD" id="cd03507">
    <property type="entry name" value="Delta12-FADS-like"/>
    <property type="match status" value="1"/>
</dbReference>
<feature type="transmembrane region" description="Helical" evidence="7">
    <location>
        <begin position="187"/>
        <end position="207"/>
    </location>
</feature>
<comment type="pathway">
    <text evidence="2">Lipid metabolism.</text>
</comment>
<dbReference type="Proteomes" id="UP000019335">
    <property type="component" value="Chromosome 12"/>
</dbReference>
<feature type="domain" description="Fatty acid desaturase" evidence="8">
    <location>
        <begin position="188"/>
        <end position="452"/>
    </location>
</feature>
<dbReference type="GO" id="GO:0016020">
    <property type="term" value="C:membrane"/>
    <property type="evidence" value="ECO:0007669"/>
    <property type="project" value="UniProtKB-SubCell"/>
</dbReference>
<feature type="transmembrane region" description="Helical" evidence="7">
    <location>
        <begin position="335"/>
        <end position="353"/>
    </location>
</feature>
<keyword evidence="11" id="KW-1185">Reference proteome</keyword>
<dbReference type="EMBL" id="AZIL01001069">
    <property type="protein sequence ID" value="EWM24911.1"/>
    <property type="molecule type" value="Genomic_DNA"/>
</dbReference>
<evidence type="ECO:0000256" key="7">
    <source>
        <dbReference type="SAM" id="Phobius"/>
    </source>
</evidence>
<feature type="domain" description="Fatty acid desaturase N-terminal" evidence="9">
    <location>
        <begin position="127"/>
        <end position="166"/>
    </location>
</feature>
<dbReference type="InterPro" id="IPR005804">
    <property type="entry name" value="FA_desaturase_dom"/>
</dbReference>
<keyword evidence="5 7" id="KW-0472">Membrane</keyword>
<feature type="transmembrane region" description="Helical" evidence="7">
    <location>
        <begin position="155"/>
        <end position="175"/>
    </location>
</feature>
<evidence type="ECO:0000313" key="11">
    <source>
        <dbReference type="Proteomes" id="UP000019335"/>
    </source>
</evidence>
<feature type="transmembrane region" description="Helical" evidence="7">
    <location>
        <begin position="278"/>
        <end position="298"/>
    </location>
</feature>
<evidence type="ECO:0000256" key="2">
    <source>
        <dbReference type="ARBA" id="ARBA00005189"/>
    </source>
</evidence>
<keyword evidence="4" id="KW-0560">Oxidoreductase</keyword>
<dbReference type="GO" id="GO:0016717">
    <property type="term" value="F:oxidoreductase activity, acting on paired donors, with oxidation of a pair of donors resulting in the reduction of molecular oxygen to two molecules of water"/>
    <property type="evidence" value="ECO:0007669"/>
    <property type="project" value="InterPro"/>
</dbReference>
<reference evidence="10 11" key="1">
    <citation type="journal article" date="2014" name="Mol. Plant">
        <title>Chromosome Scale Genome Assembly and Transcriptome Profiling of Nannochloropsis gaditana in Nitrogen Depletion.</title>
        <authorList>
            <person name="Corteggiani Carpinelli E."/>
            <person name="Telatin A."/>
            <person name="Vitulo N."/>
            <person name="Forcato C."/>
            <person name="D'Angelo M."/>
            <person name="Schiavon R."/>
            <person name="Vezzi A."/>
            <person name="Giacometti G.M."/>
            <person name="Morosinotto T."/>
            <person name="Valle G."/>
        </authorList>
    </citation>
    <scope>NUCLEOTIDE SEQUENCE [LARGE SCALE GENOMIC DNA]</scope>
    <source>
        <strain evidence="10 11">B-31</strain>
    </source>
</reference>
<evidence type="ECO:0000256" key="4">
    <source>
        <dbReference type="ARBA" id="ARBA00023002"/>
    </source>
</evidence>
<proteinExistence type="inferred from homology"/>
<dbReference type="AlphaFoldDB" id="W7TWC9"/>
<comment type="similarity">
    <text evidence="3">Belongs to the fatty acid desaturase type 1 family.</text>
</comment>
<accession>W7TWC9</accession>
<comment type="subcellular location">
    <subcellularLocation>
        <location evidence="1">Membrane</location>
    </subcellularLocation>
</comment>
<dbReference type="GO" id="GO:0006629">
    <property type="term" value="P:lipid metabolic process"/>
    <property type="evidence" value="ECO:0007669"/>
    <property type="project" value="InterPro"/>
</dbReference>
<dbReference type="PANTHER" id="PTHR32100">
    <property type="entry name" value="OMEGA-6 FATTY ACID DESATURASE, CHLOROPLASTIC"/>
    <property type="match status" value="1"/>
</dbReference>
<dbReference type="Pfam" id="PF11960">
    <property type="entry name" value="DUF3474"/>
    <property type="match status" value="1"/>
</dbReference>
<sequence length="485" mass="54851">MDSLPLTLCHDPYQRPQPYNVSLDRFSNSPFSRMGRGGEKTVTPPSKSFHAHGHSLTASDLSRADAASTISSSVRPSKSLEAMPTEELRKKALQYGHDASADRASLLQILAPYGDILLRTDAPPSLPLAPPPFTLADIKAAVPRHCFERSLTTSFFHLACDLVLVALLGYLATLIGHPDVPTMSRYLLWPLYWYAQGSVLTGVWVIAHECGHQSFSPYERVNNLVGWVLHSALLVPYHSWRISHGKHHNNTGSCENDEVFAPPIKEDLMDEILLHSPLANLAQIIIMLTVGWMPGYLLMNATGPRKYKGKNNSHFDPNSALFSPKDRLDIIWSDIGFFLALAGVVWACTQYGFSTVGKYYLLPYMVVNYHLVLITYLQHTDVFIPHFRGAEWSWFRGALCTVDRSFGWLLDHTFHHISDTHVCHHIFSKMPFYHAQEASEHIKKALGPYYLKDDTPIWKALWRSYTLCKYVDTDKNAVFYKHRAS</sequence>
<name>W7TWC9_9STRA</name>
<dbReference type="OrthoDB" id="1461976at2759"/>
<feature type="compositionally biased region" description="Polar residues" evidence="6">
    <location>
        <begin position="17"/>
        <end position="31"/>
    </location>
</feature>
<evidence type="ECO:0000259" key="8">
    <source>
        <dbReference type="Pfam" id="PF00487"/>
    </source>
</evidence>
<keyword evidence="7" id="KW-1133">Transmembrane helix</keyword>
<evidence type="ECO:0000259" key="9">
    <source>
        <dbReference type="Pfam" id="PF11960"/>
    </source>
</evidence>
<dbReference type="InterPro" id="IPR012171">
    <property type="entry name" value="Fatty_acid_desaturase"/>
</dbReference>
<organism evidence="10 11">
    <name type="scientific">Nannochloropsis gaditana</name>
    <dbReference type="NCBI Taxonomy" id="72520"/>
    <lineage>
        <taxon>Eukaryota</taxon>
        <taxon>Sar</taxon>
        <taxon>Stramenopiles</taxon>
        <taxon>Ochrophyta</taxon>
        <taxon>Eustigmatophyceae</taxon>
        <taxon>Eustigmatales</taxon>
        <taxon>Monodopsidaceae</taxon>
        <taxon>Nannochloropsis</taxon>
    </lineage>
</organism>
<gene>
    <name evidence="10" type="ORF">Naga_100092g4</name>
</gene>
<feature type="region of interest" description="Disordered" evidence="6">
    <location>
        <begin position="1"/>
        <end position="55"/>
    </location>
</feature>
<keyword evidence="7" id="KW-0812">Transmembrane</keyword>